<reference evidence="11" key="1">
    <citation type="journal article" date="2022" name="Int. J. Mol. Sci.">
        <title>Draft Genome of Tanacetum Coccineum: Genomic Comparison of Closely Related Tanacetum-Family Plants.</title>
        <authorList>
            <person name="Yamashiro T."/>
            <person name="Shiraishi A."/>
            <person name="Nakayama K."/>
            <person name="Satake H."/>
        </authorList>
    </citation>
    <scope>NUCLEOTIDE SEQUENCE</scope>
</reference>
<evidence type="ECO:0000256" key="3">
    <source>
        <dbReference type="ARBA" id="ARBA00022771"/>
    </source>
</evidence>
<feature type="transmembrane region" description="Helical" evidence="9">
    <location>
        <begin position="240"/>
        <end position="264"/>
    </location>
</feature>
<accession>A0ABQ5DEM8</accession>
<gene>
    <name evidence="11" type="ORF">Tco_0937300</name>
</gene>
<evidence type="ECO:0000256" key="2">
    <source>
        <dbReference type="ARBA" id="ARBA00022723"/>
    </source>
</evidence>
<keyword evidence="12" id="KW-1185">Reference proteome</keyword>
<comment type="similarity">
    <text evidence="1">Belongs to the VEFS (VRN2-EMF2-FIS2-SU(Z)12) family.</text>
</comment>
<feature type="region of interest" description="Disordered" evidence="8">
    <location>
        <begin position="1"/>
        <end position="27"/>
    </location>
</feature>
<keyword evidence="9" id="KW-1133">Transmembrane helix</keyword>
<protein>
    <submittedName>
        <fullName evidence="11">Uncharacterized mitochondrial protein-like protein</fullName>
    </submittedName>
</protein>
<feature type="coiled-coil region" evidence="7">
    <location>
        <begin position="696"/>
        <end position="730"/>
    </location>
</feature>
<evidence type="ECO:0000256" key="8">
    <source>
        <dbReference type="SAM" id="MobiDB-lite"/>
    </source>
</evidence>
<dbReference type="EMBL" id="BQNB010015223">
    <property type="protein sequence ID" value="GJT37435.1"/>
    <property type="molecule type" value="Genomic_DNA"/>
</dbReference>
<feature type="compositionally biased region" description="Polar residues" evidence="8">
    <location>
        <begin position="7"/>
        <end position="16"/>
    </location>
</feature>
<dbReference type="InterPro" id="IPR036322">
    <property type="entry name" value="WD40_repeat_dom_sf"/>
</dbReference>
<keyword evidence="7" id="KW-0175">Coiled coil</keyword>
<keyword evidence="3" id="KW-0863">Zinc-finger</keyword>
<sequence>MVRKSVFTKQQSQEQVNPDDEGEDDLNIADDVTQPMALEQVVAEEDSKDEDDDVADLEDQRMLDDFIDVTQYEKHMMHLWNSFIRKQRVLADAHASWACEAYSDIHGEELVLNPKFELYMNCGAWDPHDVNVVASTSESSIQFWDLRTMKYDPILKTNSLEYSHVRSMDYDSKKEHMLVRNVRRVNQVFRSEDAIFKCIVDIVKLNLKCPFLKVTFDVEKAASIWGLVIRSDVYYKKMNAAVGLLAGRYFLLLSVLFVLFAYVISFEDKVLFNLNWSTKSQNDHHQKSISFTDEIDRNTDNYRFIEKLKAMDSQIKNLNEELQDIRNKYNELRKGNASKNNDTSMFERHEVNYIRSEDYQNQDSHNSFSRQYHHDHNDSEKSLTELNNDVKNDLKDFKIRICSMRTVHDNLFDRDNESYVSIAVVTAVMMYGLCRLVWNIEERTFKFELDNNIKNLETQLNKETLHEKDSKSTFKVIDAQFQMFIRSEVLDPSNYNSYDLETRKDFKDYTNMEAQTLKETIIQNMDSIEQCIVERARHEQEIQNRLKRLNERKLQIQEVKASNASSEDTNSSGIISDKGNDQSLENQSNTPGDESSMSRNECNDKSTSGDDTNIRPSYDTEPMAECKSTLEETNRTLGESNRTLDRYLVALHDKEVELAKYKTFKDRTIENDTLEQKHDELVKQSLLTKSSYEGLVKEKNKYVQSLEKEIDELESDKADFSNIYDLLLQECVSKDAMCSYFHSLSDLDAHTELKCLYLHKFKECKCLAEKLSKQTKNVSKEGC</sequence>
<evidence type="ECO:0000256" key="4">
    <source>
        <dbReference type="ARBA" id="ARBA00022833"/>
    </source>
</evidence>
<keyword evidence="9" id="KW-0812">Transmembrane</keyword>
<proteinExistence type="inferred from homology"/>
<feature type="compositionally biased region" description="Polar residues" evidence="8">
    <location>
        <begin position="581"/>
        <end position="600"/>
    </location>
</feature>
<keyword evidence="4" id="KW-0862">Zinc</keyword>
<dbReference type="Proteomes" id="UP001151760">
    <property type="component" value="Unassembled WGS sequence"/>
</dbReference>
<dbReference type="PANTHER" id="PTHR22597:SF22">
    <property type="entry name" value="POLYCOMB GROUP PROTEIN EMBRYONIC FLOWER 2-RELATED"/>
    <property type="match status" value="1"/>
</dbReference>
<keyword evidence="5" id="KW-0805">Transcription regulation</keyword>
<evidence type="ECO:0000256" key="1">
    <source>
        <dbReference type="ARBA" id="ARBA00007416"/>
    </source>
</evidence>
<evidence type="ECO:0000256" key="7">
    <source>
        <dbReference type="SAM" id="Coils"/>
    </source>
</evidence>
<dbReference type="InterPro" id="IPR019135">
    <property type="entry name" value="Polycomb_protein_VEFS-Box"/>
</dbReference>
<reference evidence="11" key="2">
    <citation type="submission" date="2022-01" db="EMBL/GenBank/DDBJ databases">
        <authorList>
            <person name="Yamashiro T."/>
            <person name="Shiraishi A."/>
            <person name="Satake H."/>
            <person name="Nakayama K."/>
        </authorList>
    </citation>
    <scope>NUCLEOTIDE SEQUENCE</scope>
</reference>
<dbReference type="SUPFAM" id="SSF50978">
    <property type="entry name" value="WD40 repeat-like"/>
    <property type="match status" value="1"/>
</dbReference>
<evidence type="ECO:0000259" key="10">
    <source>
        <dbReference type="Pfam" id="PF09733"/>
    </source>
</evidence>
<comment type="caution">
    <text evidence="11">The sequence shown here is derived from an EMBL/GenBank/DDBJ whole genome shotgun (WGS) entry which is preliminary data.</text>
</comment>
<dbReference type="CDD" id="cd21553">
    <property type="entry name" value="VEFS-box_EMF2-like"/>
    <property type="match status" value="1"/>
</dbReference>
<feature type="domain" description="Polycomb protein VEFS-Box" evidence="10">
    <location>
        <begin position="33"/>
        <end position="120"/>
    </location>
</feature>
<feature type="coiled-coil region" evidence="7">
    <location>
        <begin position="308"/>
        <end position="342"/>
    </location>
</feature>
<evidence type="ECO:0000256" key="6">
    <source>
        <dbReference type="ARBA" id="ARBA00023163"/>
    </source>
</evidence>
<keyword evidence="6" id="KW-0804">Transcription</keyword>
<feature type="compositionally biased region" description="Acidic residues" evidence="8">
    <location>
        <begin position="17"/>
        <end position="27"/>
    </location>
</feature>
<dbReference type="PANTHER" id="PTHR22597">
    <property type="entry name" value="POLYCOMB GROUP PROTEIN"/>
    <property type="match status" value="1"/>
</dbReference>
<feature type="compositionally biased region" description="Polar residues" evidence="8">
    <location>
        <begin position="560"/>
        <end position="574"/>
    </location>
</feature>
<organism evidence="11 12">
    <name type="scientific">Tanacetum coccineum</name>
    <dbReference type="NCBI Taxonomy" id="301880"/>
    <lineage>
        <taxon>Eukaryota</taxon>
        <taxon>Viridiplantae</taxon>
        <taxon>Streptophyta</taxon>
        <taxon>Embryophyta</taxon>
        <taxon>Tracheophyta</taxon>
        <taxon>Spermatophyta</taxon>
        <taxon>Magnoliopsida</taxon>
        <taxon>eudicotyledons</taxon>
        <taxon>Gunneridae</taxon>
        <taxon>Pentapetalae</taxon>
        <taxon>asterids</taxon>
        <taxon>campanulids</taxon>
        <taxon>Asterales</taxon>
        <taxon>Asteraceae</taxon>
        <taxon>Asteroideae</taxon>
        <taxon>Anthemideae</taxon>
        <taxon>Anthemidinae</taxon>
        <taxon>Tanacetum</taxon>
    </lineage>
</organism>
<dbReference type="Pfam" id="PF09733">
    <property type="entry name" value="VEFS-Box"/>
    <property type="match status" value="1"/>
</dbReference>
<evidence type="ECO:0000256" key="9">
    <source>
        <dbReference type="SAM" id="Phobius"/>
    </source>
</evidence>
<keyword evidence="9" id="KW-0472">Membrane</keyword>
<keyword evidence="2" id="KW-0479">Metal-binding</keyword>
<evidence type="ECO:0000313" key="11">
    <source>
        <dbReference type="EMBL" id="GJT37435.1"/>
    </source>
</evidence>
<evidence type="ECO:0000313" key="12">
    <source>
        <dbReference type="Proteomes" id="UP001151760"/>
    </source>
</evidence>
<feature type="region of interest" description="Disordered" evidence="8">
    <location>
        <begin position="558"/>
        <end position="625"/>
    </location>
</feature>
<evidence type="ECO:0000256" key="5">
    <source>
        <dbReference type="ARBA" id="ARBA00023015"/>
    </source>
</evidence>
<name>A0ABQ5DEM8_9ASTR</name>